<accession>A0A089M815</accession>
<dbReference type="SUPFAM" id="SSF52540">
    <property type="entry name" value="P-loop containing nucleoside triphosphate hydrolases"/>
    <property type="match status" value="1"/>
</dbReference>
<dbReference type="InterPro" id="IPR003593">
    <property type="entry name" value="AAA+_ATPase"/>
</dbReference>
<evidence type="ECO:0000256" key="2">
    <source>
        <dbReference type="ARBA" id="ARBA00022692"/>
    </source>
</evidence>
<dbReference type="SMART" id="SM00382">
    <property type="entry name" value="AAA"/>
    <property type="match status" value="1"/>
</dbReference>
<gene>
    <name evidence="10" type="ORF">PGRAT_08515</name>
</gene>
<evidence type="ECO:0000313" key="10">
    <source>
        <dbReference type="EMBL" id="AIQ67668.1"/>
    </source>
</evidence>
<dbReference type="Pfam" id="PF00005">
    <property type="entry name" value="ABC_tran"/>
    <property type="match status" value="1"/>
</dbReference>
<dbReference type="eggNOG" id="COG1132">
    <property type="taxonomic scope" value="Bacteria"/>
</dbReference>
<keyword evidence="5 7" id="KW-1133">Transmembrane helix</keyword>
<proteinExistence type="predicted"/>
<dbReference type="KEGG" id="pgm:PGRAT_08515"/>
<feature type="domain" description="ABC transporter" evidence="8">
    <location>
        <begin position="333"/>
        <end position="529"/>
    </location>
</feature>
<sequence length="529" mass="59978">MEFMPNSVLSKALQHQKWVIVCGVIQGITGGYLTIIIYNIIGDFTNDILYRPALITLRSALSLVLALIGSILIIPVMQYIKNIILFRHALEHDRYIMNQFIHLPSDQIGKFKEGEIQYRLERDPNEFRFTVIEVFTKIPVSVIVGAGIFIQLFRINMLYALICLIMAGVPLIGIRITKQLEASYKMKTRDFEMKQRNLEVDMVNGADYIKVFQLGQKFIDLFCHYFEKYYDQQLRRNMKLQYLIQKLNLILRVITDSIIIIFGAWLVAENQIQAGYIMTVIGLSNSLKTVYQDIGTAIKSYHLFQLYIPKLHEISEAAGDSGLIKVPDGPIAIKGDNLGFQYEDNPPLFSDLNFTILPGEKVAIVGPNGRGKSTLLQLMSGLLRPSSGIITINNLNMSRIDLPSYYRQFAYAEQTPYMFDASIYDNVKLGNPSASAEEVIHVLKKTGLHDLSEQNFDVQNSSGGEKQRISVARSLLKNSHLVFLDEPYNDLDDQGKELVRKIILTTGITVIFISHEDELTALADKVIHL</sequence>
<dbReference type="AlphaFoldDB" id="A0A089M815"/>
<dbReference type="InterPro" id="IPR027417">
    <property type="entry name" value="P-loop_NTPase"/>
</dbReference>
<evidence type="ECO:0000256" key="1">
    <source>
        <dbReference type="ARBA" id="ARBA00004651"/>
    </source>
</evidence>
<keyword evidence="11" id="KW-1185">Reference proteome</keyword>
<dbReference type="CDD" id="cd03228">
    <property type="entry name" value="ABCC_MRP_Like"/>
    <property type="match status" value="1"/>
</dbReference>
<organism evidence="10 11">
    <name type="scientific">Paenibacillus graminis</name>
    <dbReference type="NCBI Taxonomy" id="189425"/>
    <lineage>
        <taxon>Bacteria</taxon>
        <taxon>Bacillati</taxon>
        <taxon>Bacillota</taxon>
        <taxon>Bacilli</taxon>
        <taxon>Bacillales</taxon>
        <taxon>Paenibacillaceae</taxon>
        <taxon>Paenibacillus</taxon>
    </lineage>
</organism>
<dbReference type="InterPro" id="IPR003439">
    <property type="entry name" value="ABC_transporter-like_ATP-bd"/>
</dbReference>
<evidence type="ECO:0000259" key="9">
    <source>
        <dbReference type="PROSITE" id="PS50929"/>
    </source>
</evidence>
<dbReference type="OrthoDB" id="95687at2"/>
<dbReference type="STRING" id="189425.PGRAT_08515"/>
<evidence type="ECO:0000256" key="7">
    <source>
        <dbReference type="SAM" id="Phobius"/>
    </source>
</evidence>
<keyword evidence="3" id="KW-0547">Nucleotide-binding</keyword>
<keyword evidence="2 7" id="KW-0812">Transmembrane</keyword>
<evidence type="ECO:0000313" key="11">
    <source>
        <dbReference type="Proteomes" id="UP000029500"/>
    </source>
</evidence>
<feature type="domain" description="ABC transmembrane type-1" evidence="9">
    <location>
        <begin position="18"/>
        <end position="287"/>
    </location>
</feature>
<dbReference type="InterPro" id="IPR036640">
    <property type="entry name" value="ABC1_TM_sf"/>
</dbReference>
<evidence type="ECO:0000256" key="6">
    <source>
        <dbReference type="ARBA" id="ARBA00023136"/>
    </source>
</evidence>
<evidence type="ECO:0000256" key="3">
    <source>
        <dbReference type="ARBA" id="ARBA00022741"/>
    </source>
</evidence>
<dbReference type="PROSITE" id="PS50893">
    <property type="entry name" value="ABC_TRANSPORTER_2"/>
    <property type="match status" value="1"/>
</dbReference>
<name>A0A089M815_9BACL</name>
<evidence type="ECO:0008006" key="12">
    <source>
        <dbReference type="Google" id="ProtNLM"/>
    </source>
</evidence>
<keyword evidence="4" id="KW-0067">ATP-binding</keyword>
<dbReference type="GO" id="GO:0016887">
    <property type="term" value="F:ATP hydrolysis activity"/>
    <property type="evidence" value="ECO:0007669"/>
    <property type="project" value="InterPro"/>
</dbReference>
<evidence type="ECO:0000256" key="4">
    <source>
        <dbReference type="ARBA" id="ARBA00022840"/>
    </source>
</evidence>
<comment type="subcellular location">
    <subcellularLocation>
        <location evidence="1">Cell membrane</location>
        <topology evidence="1">Multi-pass membrane protein</topology>
    </subcellularLocation>
</comment>
<protein>
    <recommendedName>
        <fullName evidence="12">ABC transporter ATP-binding protein</fullName>
    </recommendedName>
</protein>
<dbReference type="Gene3D" id="3.40.50.300">
    <property type="entry name" value="P-loop containing nucleotide triphosphate hydrolases"/>
    <property type="match status" value="1"/>
</dbReference>
<dbReference type="SUPFAM" id="SSF90123">
    <property type="entry name" value="ABC transporter transmembrane region"/>
    <property type="match status" value="1"/>
</dbReference>
<dbReference type="PANTHER" id="PTHR24221:SF653">
    <property type="entry name" value="TRANSPORT ATP-BINDING PROTEIN CYDC"/>
    <property type="match status" value="1"/>
</dbReference>
<evidence type="ECO:0000256" key="5">
    <source>
        <dbReference type="ARBA" id="ARBA00022989"/>
    </source>
</evidence>
<reference evidence="10 11" key="1">
    <citation type="submission" date="2014-08" db="EMBL/GenBank/DDBJ databases">
        <title>Comparative genomics of the Paenibacillus odorifer group.</title>
        <authorList>
            <person name="den Bakker H.C."/>
            <person name="Tsai Y.-C."/>
            <person name="Martin N."/>
            <person name="Korlach J."/>
            <person name="Wiedmann M."/>
        </authorList>
    </citation>
    <scope>NUCLEOTIDE SEQUENCE [LARGE SCALE GENOMIC DNA]</scope>
    <source>
        <strain evidence="10 11">DSM 15220</strain>
    </source>
</reference>
<keyword evidence="6 7" id="KW-0472">Membrane</keyword>
<feature type="transmembrane region" description="Helical" evidence="7">
    <location>
        <begin position="61"/>
        <end position="80"/>
    </location>
</feature>
<dbReference type="InterPro" id="IPR039421">
    <property type="entry name" value="Type_1_exporter"/>
</dbReference>
<dbReference type="GO" id="GO:0034040">
    <property type="term" value="F:ATPase-coupled lipid transmembrane transporter activity"/>
    <property type="evidence" value="ECO:0007669"/>
    <property type="project" value="TreeGrafter"/>
</dbReference>
<feature type="transmembrane region" description="Helical" evidence="7">
    <location>
        <begin position="158"/>
        <end position="177"/>
    </location>
</feature>
<dbReference type="EMBL" id="CP009287">
    <property type="protein sequence ID" value="AIQ67668.1"/>
    <property type="molecule type" value="Genomic_DNA"/>
</dbReference>
<dbReference type="InterPro" id="IPR011527">
    <property type="entry name" value="ABC1_TM_dom"/>
</dbReference>
<dbReference type="PROSITE" id="PS50929">
    <property type="entry name" value="ABC_TM1F"/>
    <property type="match status" value="1"/>
</dbReference>
<feature type="transmembrane region" description="Helical" evidence="7">
    <location>
        <begin position="18"/>
        <end position="41"/>
    </location>
</feature>
<dbReference type="GO" id="GO:0005886">
    <property type="term" value="C:plasma membrane"/>
    <property type="evidence" value="ECO:0007669"/>
    <property type="project" value="UniProtKB-SubCell"/>
</dbReference>
<feature type="transmembrane region" description="Helical" evidence="7">
    <location>
        <begin position="129"/>
        <end position="152"/>
    </location>
</feature>
<dbReference type="Gene3D" id="1.20.1560.10">
    <property type="entry name" value="ABC transporter type 1, transmembrane domain"/>
    <property type="match status" value="1"/>
</dbReference>
<evidence type="ECO:0000259" key="8">
    <source>
        <dbReference type="PROSITE" id="PS50893"/>
    </source>
</evidence>
<dbReference type="Proteomes" id="UP000029500">
    <property type="component" value="Chromosome"/>
</dbReference>
<dbReference type="HOGENOM" id="CLU_000604_84_4_9"/>
<feature type="transmembrane region" description="Helical" evidence="7">
    <location>
        <begin position="249"/>
        <end position="268"/>
    </location>
</feature>
<dbReference type="GO" id="GO:0005524">
    <property type="term" value="F:ATP binding"/>
    <property type="evidence" value="ECO:0007669"/>
    <property type="project" value="UniProtKB-KW"/>
</dbReference>
<dbReference type="GO" id="GO:0140359">
    <property type="term" value="F:ABC-type transporter activity"/>
    <property type="evidence" value="ECO:0007669"/>
    <property type="project" value="InterPro"/>
</dbReference>
<dbReference type="PANTHER" id="PTHR24221">
    <property type="entry name" value="ATP-BINDING CASSETTE SUB-FAMILY B"/>
    <property type="match status" value="1"/>
</dbReference>